<dbReference type="AlphaFoldDB" id="A0A7S1BB48"/>
<accession>A0A7S1BB48</accession>
<feature type="compositionally biased region" description="Low complexity" evidence="1">
    <location>
        <begin position="187"/>
        <end position="203"/>
    </location>
</feature>
<feature type="compositionally biased region" description="Basic and acidic residues" evidence="1">
    <location>
        <begin position="389"/>
        <end position="410"/>
    </location>
</feature>
<feature type="chain" id="PRO_5031526645" description="Ribosome biogenesis protein NOP53" evidence="2">
    <location>
        <begin position="24"/>
        <end position="477"/>
    </location>
</feature>
<keyword evidence="2" id="KW-0732">Signal</keyword>
<feature type="region of interest" description="Disordered" evidence="1">
    <location>
        <begin position="108"/>
        <end position="212"/>
    </location>
</feature>
<reference evidence="3" key="1">
    <citation type="submission" date="2021-01" db="EMBL/GenBank/DDBJ databases">
        <authorList>
            <person name="Corre E."/>
            <person name="Pelletier E."/>
            <person name="Niang G."/>
            <person name="Scheremetjew M."/>
            <person name="Finn R."/>
            <person name="Kale V."/>
            <person name="Holt S."/>
            <person name="Cochrane G."/>
            <person name="Meng A."/>
            <person name="Brown T."/>
            <person name="Cohen L."/>
        </authorList>
    </citation>
    <scope>NUCLEOTIDE SEQUENCE</scope>
    <source>
        <strain evidence="3">308</strain>
    </source>
</reference>
<feature type="signal peptide" evidence="2">
    <location>
        <begin position="1"/>
        <end position="23"/>
    </location>
</feature>
<protein>
    <recommendedName>
        <fullName evidence="4">Ribosome biogenesis protein NOP53</fullName>
    </recommendedName>
</protein>
<gene>
    <name evidence="3" type="ORF">CHYS00102_LOCUS7592</name>
</gene>
<dbReference type="EMBL" id="HBFR01010468">
    <property type="protein sequence ID" value="CAD8880406.1"/>
    <property type="molecule type" value="Transcribed_RNA"/>
</dbReference>
<feature type="region of interest" description="Disordered" evidence="1">
    <location>
        <begin position="372"/>
        <end position="410"/>
    </location>
</feature>
<sequence length="477" mass="50871">MKRRVPSACVITIGLLLLNQTSPLPSHLGRDLVVFTKNGRKNFLFPNDQRWRRRMRKHYDRHDDLILTHRFFATTVRGGTDLGSDIVAEDDLASTEDELADDVLVGCGDDGDDGKEMQEEATPTGTVRGDVADIEMFEAPVSDFGDSTAVGGGETDVADDDGLEDSSTLPTGNAEKSSDEEEEEETSPSLSIDENSSQSSSGSGTPLTENESCIDDLDETDAYDTDNVGTIATPVVEPPLKLESEKTAAAPPPLRLDTAAPDEESAVAVASPDPTPPTQRLPAVVARLRKLIRGIIVPALGVAAVALAIGRSGIGPLVAHVSAKEAKEIQEEKETKTKTNGIEQLAAKIASGELIDAGNGMYLPGPAMTGGTQPAGNAAGDAVGGSSGRLRDRAASRAAVSERRAEEQKRKNARIAELRSKTFRSISEAQAAEEEIANLEGKGILEKMISKKVKPDNYVPLSDDEFKKAAQERFRNK</sequence>
<evidence type="ECO:0000313" key="3">
    <source>
        <dbReference type="EMBL" id="CAD8880406.1"/>
    </source>
</evidence>
<evidence type="ECO:0000256" key="1">
    <source>
        <dbReference type="SAM" id="MobiDB-lite"/>
    </source>
</evidence>
<evidence type="ECO:0000256" key="2">
    <source>
        <dbReference type="SAM" id="SignalP"/>
    </source>
</evidence>
<name>A0A7S1BB48_9STRA</name>
<proteinExistence type="predicted"/>
<organism evidence="3">
    <name type="scientific">Corethron hystrix</name>
    <dbReference type="NCBI Taxonomy" id="216773"/>
    <lineage>
        <taxon>Eukaryota</taxon>
        <taxon>Sar</taxon>
        <taxon>Stramenopiles</taxon>
        <taxon>Ochrophyta</taxon>
        <taxon>Bacillariophyta</taxon>
        <taxon>Coscinodiscophyceae</taxon>
        <taxon>Corethrophycidae</taxon>
        <taxon>Corethrales</taxon>
        <taxon>Corethraceae</taxon>
        <taxon>Corethron</taxon>
    </lineage>
</organism>
<feature type="region of interest" description="Disordered" evidence="1">
    <location>
        <begin position="234"/>
        <end position="254"/>
    </location>
</feature>
<evidence type="ECO:0008006" key="4">
    <source>
        <dbReference type="Google" id="ProtNLM"/>
    </source>
</evidence>